<dbReference type="AlphaFoldDB" id="A0A0G4HUA9"/>
<feature type="region of interest" description="Disordered" evidence="1">
    <location>
        <begin position="1"/>
        <end position="42"/>
    </location>
</feature>
<accession>A0A0G4HUA9</accession>
<proteinExistence type="predicted"/>
<protein>
    <submittedName>
        <fullName evidence="2">Uncharacterized protein</fullName>
    </submittedName>
</protein>
<evidence type="ECO:0000313" key="2">
    <source>
        <dbReference type="EMBL" id="CEM48017.1"/>
    </source>
</evidence>
<feature type="compositionally biased region" description="Low complexity" evidence="1">
    <location>
        <begin position="22"/>
        <end position="31"/>
    </location>
</feature>
<feature type="compositionally biased region" description="Gly residues" evidence="1">
    <location>
        <begin position="32"/>
        <end position="42"/>
    </location>
</feature>
<organism evidence="2">
    <name type="scientific">Chromera velia CCMP2878</name>
    <dbReference type="NCBI Taxonomy" id="1169474"/>
    <lineage>
        <taxon>Eukaryota</taxon>
        <taxon>Sar</taxon>
        <taxon>Alveolata</taxon>
        <taxon>Colpodellida</taxon>
        <taxon>Chromeraceae</taxon>
        <taxon>Chromera</taxon>
    </lineage>
</organism>
<dbReference type="EMBL" id="CDMZ01003908">
    <property type="protein sequence ID" value="CEM48017.1"/>
    <property type="molecule type" value="Genomic_DNA"/>
</dbReference>
<name>A0A0G4HUA9_9ALVE</name>
<sequence length="92" mass="9282">MIRGAVPLQTETGANHTARRPAASGSNVESVGAGGGGGGRGASVGVEAVLVRPVQMETGAPPPPIFNTDGFYADLQSRLEAQREALARIAKG</sequence>
<dbReference type="VEuPathDB" id="CryptoDB:Cvel_31817"/>
<reference evidence="2" key="1">
    <citation type="submission" date="2014-11" db="EMBL/GenBank/DDBJ databases">
        <authorList>
            <person name="Otto D Thomas"/>
            <person name="Naeem Raeece"/>
        </authorList>
    </citation>
    <scope>NUCLEOTIDE SEQUENCE</scope>
</reference>
<gene>
    <name evidence="2" type="ORF">Cvel_31817</name>
</gene>
<evidence type="ECO:0000256" key="1">
    <source>
        <dbReference type="SAM" id="MobiDB-lite"/>
    </source>
</evidence>